<evidence type="ECO:0000256" key="1">
    <source>
        <dbReference type="SAM" id="MobiDB-lite"/>
    </source>
</evidence>
<gene>
    <name evidence="2" type="ORF">TGARI_244250</name>
</gene>
<feature type="compositionally biased region" description="Low complexity" evidence="1">
    <location>
        <begin position="328"/>
        <end position="340"/>
    </location>
</feature>
<evidence type="ECO:0000313" key="3">
    <source>
        <dbReference type="Proteomes" id="UP000074247"/>
    </source>
</evidence>
<feature type="region of interest" description="Disordered" evidence="1">
    <location>
        <begin position="252"/>
        <end position="636"/>
    </location>
</feature>
<accession>A0A139XQA6</accession>
<comment type="caution">
    <text evidence="2">The sequence shown here is derived from an EMBL/GenBank/DDBJ whole genome shotgun (WGS) entry which is preliminary data.</text>
</comment>
<dbReference type="VEuPathDB" id="ToxoDB:TGARI_244250"/>
<reference evidence="2 3" key="1">
    <citation type="journal article" date="2016" name="Nat. Commun.">
        <title>Local admixture of amplified and diversified secreted pathogenesis determinants shapes mosaic Toxoplasma gondii genomes.</title>
        <authorList>
            <person name="Lorenzi H."/>
            <person name="Khan A."/>
            <person name="Behnke M.S."/>
            <person name="Namasivayam S."/>
            <person name="Swapna L.S."/>
            <person name="Hadjithomas M."/>
            <person name="Karamycheva S."/>
            <person name="Pinney D."/>
            <person name="Brunk B.P."/>
            <person name="Ajioka J.W."/>
            <person name="Ajzenberg D."/>
            <person name="Boothroyd J.C."/>
            <person name="Boyle J.P."/>
            <person name="Darde M.L."/>
            <person name="Diaz-Miranda M.A."/>
            <person name="Dubey J.P."/>
            <person name="Fritz H.M."/>
            <person name="Gennari S.M."/>
            <person name="Gregory B.D."/>
            <person name="Kim K."/>
            <person name="Saeij J.P."/>
            <person name="Su C."/>
            <person name="White M.W."/>
            <person name="Zhu X.Q."/>
            <person name="Howe D.K."/>
            <person name="Rosenthal B.M."/>
            <person name="Grigg M.E."/>
            <person name="Parkinson J."/>
            <person name="Liu L."/>
            <person name="Kissinger J.C."/>
            <person name="Roos D.S."/>
            <person name="Sibley L.D."/>
        </authorList>
    </citation>
    <scope>NUCLEOTIDE SEQUENCE [LARGE SCALE GENOMIC DNA]</scope>
    <source>
        <strain evidence="2 3">ARI</strain>
    </source>
</reference>
<protein>
    <submittedName>
        <fullName evidence="2">Uncharacterized protein</fullName>
    </submittedName>
</protein>
<evidence type="ECO:0000313" key="2">
    <source>
        <dbReference type="EMBL" id="KYF40960.1"/>
    </source>
</evidence>
<feature type="compositionally biased region" description="Acidic residues" evidence="1">
    <location>
        <begin position="591"/>
        <end position="609"/>
    </location>
</feature>
<feature type="compositionally biased region" description="Low complexity" evidence="1">
    <location>
        <begin position="404"/>
        <end position="502"/>
    </location>
</feature>
<dbReference type="EMBL" id="AGQS02005337">
    <property type="protein sequence ID" value="KYF40960.1"/>
    <property type="molecule type" value="Genomic_DNA"/>
</dbReference>
<feature type="region of interest" description="Disordered" evidence="1">
    <location>
        <begin position="1"/>
        <end position="22"/>
    </location>
</feature>
<dbReference type="OrthoDB" id="333771at2759"/>
<feature type="compositionally biased region" description="Polar residues" evidence="1">
    <location>
        <begin position="386"/>
        <end position="396"/>
    </location>
</feature>
<proteinExistence type="predicted"/>
<feature type="compositionally biased region" description="Low complexity" evidence="1">
    <location>
        <begin position="348"/>
        <end position="359"/>
    </location>
</feature>
<organism evidence="2 3">
    <name type="scientific">Toxoplasma gondii ARI</name>
    <dbReference type="NCBI Taxonomy" id="1074872"/>
    <lineage>
        <taxon>Eukaryota</taxon>
        <taxon>Sar</taxon>
        <taxon>Alveolata</taxon>
        <taxon>Apicomplexa</taxon>
        <taxon>Conoidasida</taxon>
        <taxon>Coccidia</taxon>
        <taxon>Eucoccidiorida</taxon>
        <taxon>Eimeriorina</taxon>
        <taxon>Sarcocystidae</taxon>
        <taxon>Toxoplasma</taxon>
    </lineage>
</organism>
<feature type="compositionally biased region" description="Acidic residues" evidence="1">
    <location>
        <begin position="561"/>
        <end position="574"/>
    </location>
</feature>
<dbReference type="AlphaFoldDB" id="A0A139XQA6"/>
<dbReference type="Proteomes" id="UP000074247">
    <property type="component" value="Unassembled WGS sequence"/>
</dbReference>
<feature type="compositionally biased region" description="Low complexity" evidence="1">
    <location>
        <begin position="520"/>
        <end position="538"/>
    </location>
</feature>
<sequence length="636" mass="64780">MGSAASATTPCRGCTSRCPPSGSLHSEQKTVHLSRSFSLLFSLTFVFLASVLDGRWRILGHALALRAAVREDSALQAPTATAMTPLTNGQVVEMTAPTFHSVRTWCSMYQSQWQVFNQMCLNKEMSDTFKQAAAVGESALFDFREYSGLQVQSDVGVVPGTNAPVRIVNDPNSPTHAAKYIYGVICTGELNYACKKVLEANVSTETTDTIAVPTSEEVDRILEHFDRETPLEAAARAQVAEQMLEAATLNKRFSSETQENDEAAVPATSSQEKTAPTDASPDTESKPSESEQATENAVGEQKPAENADSAGADVKPASDENVLSENQDASGAPEPASAAPGDDKEAPGDAAEAANALVADDQDKQDTEISESPSQADTPDAAAGSDTESPTPNPDTTTREAAITETPDATGATTETPEATGDSTEATDATGATTETPDATGATTETPDATGATTETPEATGATTETPDAIGATTETPDATGATTETPDATGATTETPDATGDSTEAPDATGVSKTSGTDTGSASAEATPAETPTESGASKTASGGDAENSAPEGAAGETSAEADGDATSTDDEAEKAASEDAPDSPATSENAEDADTSDATETPGDGEDQGASSSDDSQADDTENKEDGGAADASS</sequence>
<name>A0A139XQA6_TOXGO</name>